<evidence type="ECO:0000313" key="8">
    <source>
        <dbReference type="EMBL" id="MDO7019484.1"/>
    </source>
</evidence>
<dbReference type="InterPro" id="IPR050558">
    <property type="entry name" value="PTS_Sugar-Specific_Components"/>
</dbReference>
<evidence type="ECO:0000256" key="5">
    <source>
        <dbReference type="ARBA" id="ARBA00022777"/>
    </source>
</evidence>
<dbReference type="PANTHER" id="PTHR30175">
    <property type="entry name" value="PHOSPHOTRANSFERASE SYSTEM TRANSPORT PROTEIN"/>
    <property type="match status" value="1"/>
</dbReference>
<evidence type="ECO:0000256" key="3">
    <source>
        <dbReference type="ARBA" id="ARBA00022679"/>
    </source>
</evidence>
<keyword evidence="5" id="KW-0418">Kinase</keyword>
<keyword evidence="3" id="KW-0808">Transferase</keyword>
<reference evidence="8" key="1">
    <citation type="submission" date="2023-07" db="EMBL/GenBank/DDBJ databases">
        <title>Mucosal microbiota of week-old chicken and adult hens.</title>
        <authorList>
            <person name="Volf J."/>
            <person name="Karasova D."/>
            <person name="Crhanova M."/>
            <person name="Faldynova M."/>
            <person name="Prikrylova H."/>
            <person name="Zeman M."/>
            <person name="Babak V."/>
            <person name="Rajova J."/>
            <person name="Rychlik I."/>
        </authorList>
    </citation>
    <scope>NUCLEOTIDE SEQUENCE</scope>
    <source>
        <strain evidence="8">ET902</strain>
    </source>
</reference>
<name>A0ABT8YUG7_9SPIR</name>
<accession>A0ABT8YUG7</accession>
<dbReference type="InterPro" id="IPR001996">
    <property type="entry name" value="PTS_IIB_1"/>
</dbReference>
<feature type="domain" description="PTS EIIB type-1" evidence="7">
    <location>
        <begin position="5"/>
        <end position="85"/>
    </location>
</feature>
<evidence type="ECO:0000313" key="9">
    <source>
        <dbReference type="Proteomes" id="UP001175147"/>
    </source>
</evidence>
<keyword evidence="9" id="KW-1185">Reference proteome</keyword>
<evidence type="ECO:0000256" key="1">
    <source>
        <dbReference type="ARBA" id="ARBA00022448"/>
    </source>
</evidence>
<dbReference type="PROSITE" id="PS01035">
    <property type="entry name" value="PTS_EIIB_TYPE_1_CYS"/>
    <property type="match status" value="1"/>
</dbReference>
<gene>
    <name evidence="8" type="ORF">Q5M86_01705</name>
</gene>
<keyword evidence="2" id="KW-0762">Sugar transport</keyword>
<evidence type="ECO:0000256" key="2">
    <source>
        <dbReference type="ARBA" id="ARBA00022597"/>
    </source>
</evidence>
<dbReference type="PANTHER" id="PTHR30175:SF7">
    <property type="entry name" value="NEGATIVE REGULATOR OF SACY ACTIVITY"/>
    <property type="match status" value="1"/>
</dbReference>
<dbReference type="RefSeq" id="WP_304385061.1">
    <property type="nucleotide sequence ID" value="NZ_JAUPBL010000030.1"/>
</dbReference>
<dbReference type="EMBL" id="JAUPBM010000010">
    <property type="protein sequence ID" value="MDO7019484.1"/>
    <property type="molecule type" value="Genomic_DNA"/>
</dbReference>
<dbReference type="PROSITE" id="PS51098">
    <property type="entry name" value="PTS_EIIB_TYPE_1"/>
    <property type="match status" value="1"/>
</dbReference>
<dbReference type="Gene3D" id="3.30.1360.60">
    <property type="entry name" value="Glucose permease domain IIB"/>
    <property type="match status" value="1"/>
</dbReference>
<sequence>MELNYKKTAEDITANVGKDNIESVSFCATRLRLIVKNREQIKDENVEKIDGVTGVFYNAGQYQIVLGKNVKPVYDEMIKLGVTAL</sequence>
<dbReference type="InterPro" id="IPR018113">
    <property type="entry name" value="PTrfase_EIIB_Cys"/>
</dbReference>
<dbReference type="SUPFAM" id="SSF55604">
    <property type="entry name" value="Glucose permease domain IIB"/>
    <property type="match status" value="1"/>
</dbReference>
<keyword evidence="1" id="KW-0813">Transport</keyword>
<organism evidence="8 9">
    <name type="scientific">Brachyspira innocens</name>
    <dbReference type="NCBI Taxonomy" id="13264"/>
    <lineage>
        <taxon>Bacteria</taxon>
        <taxon>Pseudomonadati</taxon>
        <taxon>Spirochaetota</taxon>
        <taxon>Spirochaetia</taxon>
        <taxon>Brachyspirales</taxon>
        <taxon>Brachyspiraceae</taxon>
        <taxon>Brachyspira</taxon>
    </lineage>
</organism>
<keyword evidence="4" id="KW-0598">Phosphotransferase system</keyword>
<dbReference type="Proteomes" id="UP001175147">
    <property type="component" value="Unassembled WGS sequence"/>
</dbReference>
<comment type="caution">
    <text evidence="8">The sequence shown here is derived from an EMBL/GenBank/DDBJ whole genome shotgun (WGS) entry which is preliminary data.</text>
</comment>
<evidence type="ECO:0000256" key="6">
    <source>
        <dbReference type="PROSITE-ProRule" id="PRU00421"/>
    </source>
</evidence>
<dbReference type="CDD" id="cd00212">
    <property type="entry name" value="PTS_IIB_glc"/>
    <property type="match status" value="1"/>
</dbReference>
<evidence type="ECO:0000259" key="7">
    <source>
        <dbReference type="PROSITE" id="PS51098"/>
    </source>
</evidence>
<dbReference type="InterPro" id="IPR036878">
    <property type="entry name" value="Glu_permease_IIB"/>
</dbReference>
<proteinExistence type="predicted"/>
<evidence type="ECO:0000256" key="4">
    <source>
        <dbReference type="ARBA" id="ARBA00022683"/>
    </source>
</evidence>
<feature type="active site" description="Phosphocysteine intermediate; for EIIB activity" evidence="6">
    <location>
        <position position="27"/>
    </location>
</feature>
<protein>
    <submittedName>
        <fullName evidence="8">PTS transporter subunit EIIB</fullName>
    </submittedName>
</protein>
<dbReference type="Pfam" id="PF00367">
    <property type="entry name" value="PTS_EIIB"/>
    <property type="match status" value="1"/>
</dbReference>